<evidence type="ECO:0000313" key="2">
    <source>
        <dbReference type="EMBL" id="VVD61693.1"/>
    </source>
</evidence>
<dbReference type="AlphaFoldDB" id="A0A5E4RFS8"/>
<accession>A0A5E4RFS8</accession>
<proteinExistence type="predicted"/>
<keyword evidence="3" id="KW-1185">Reference proteome</keyword>
<sequence>MRRLLSLLAFLVGGLSTEVVHPLQCDLAPASRRVPPETERARRRKDPPLSGDDDSGRPQRPSL</sequence>
<gene>
    <name evidence="2" type="ORF">PAN31108_00145</name>
</gene>
<dbReference type="OrthoDB" id="8945219at2"/>
<name>A0A5E4RFS8_9BURK</name>
<dbReference type="RefSeq" id="WP_150666997.1">
    <property type="nucleotide sequence ID" value="NZ_CABPSB010000001.1"/>
</dbReference>
<dbReference type="Proteomes" id="UP000406256">
    <property type="component" value="Unassembled WGS sequence"/>
</dbReference>
<dbReference type="EMBL" id="CABPSB010000001">
    <property type="protein sequence ID" value="VVD61693.1"/>
    <property type="molecule type" value="Genomic_DNA"/>
</dbReference>
<reference evidence="2 3" key="1">
    <citation type="submission" date="2019-08" db="EMBL/GenBank/DDBJ databases">
        <authorList>
            <person name="Peeters C."/>
        </authorList>
    </citation>
    <scope>NUCLEOTIDE SEQUENCE [LARGE SCALE GENOMIC DNA]</scope>
    <source>
        <strain evidence="2 3">LMG 31108</strain>
    </source>
</reference>
<feature type="region of interest" description="Disordered" evidence="1">
    <location>
        <begin position="28"/>
        <end position="63"/>
    </location>
</feature>
<evidence type="ECO:0000256" key="1">
    <source>
        <dbReference type="SAM" id="MobiDB-lite"/>
    </source>
</evidence>
<evidence type="ECO:0000313" key="3">
    <source>
        <dbReference type="Proteomes" id="UP000406256"/>
    </source>
</evidence>
<protein>
    <submittedName>
        <fullName evidence="2">Uncharacterized protein</fullName>
    </submittedName>
</protein>
<organism evidence="2 3">
    <name type="scientific">Pandoraea anhela</name>
    <dbReference type="NCBI Taxonomy" id="2508295"/>
    <lineage>
        <taxon>Bacteria</taxon>
        <taxon>Pseudomonadati</taxon>
        <taxon>Pseudomonadota</taxon>
        <taxon>Betaproteobacteria</taxon>
        <taxon>Burkholderiales</taxon>
        <taxon>Burkholderiaceae</taxon>
        <taxon>Pandoraea</taxon>
    </lineage>
</organism>